<name>J3MQX2_ORYBR</name>
<proteinExistence type="predicted"/>
<feature type="compositionally biased region" description="Basic residues" evidence="1">
    <location>
        <begin position="115"/>
        <end position="126"/>
    </location>
</feature>
<feature type="region of interest" description="Disordered" evidence="1">
    <location>
        <begin position="115"/>
        <end position="135"/>
    </location>
</feature>
<feature type="region of interest" description="Disordered" evidence="1">
    <location>
        <begin position="154"/>
        <end position="173"/>
    </location>
</feature>
<organism evidence="2">
    <name type="scientific">Oryza brachyantha</name>
    <name type="common">malo sina</name>
    <dbReference type="NCBI Taxonomy" id="4533"/>
    <lineage>
        <taxon>Eukaryota</taxon>
        <taxon>Viridiplantae</taxon>
        <taxon>Streptophyta</taxon>
        <taxon>Embryophyta</taxon>
        <taxon>Tracheophyta</taxon>
        <taxon>Spermatophyta</taxon>
        <taxon>Magnoliopsida</taxon>
        <taxon>Liliopsida</taxon>
        <taxon>Poales</taxon>
        <taxon>Poaceae</taxon>
        <taxon>BOP clade</taxon>
        <taxon>Oryzoideae</taxon>
        <taxon>Oryzeae</taxon>
        <taxon>Oryzinae</taxon>
        <taxon>Oryza</taxon>
    </lineage>
</organism>
<dbReference type="Gramene" id="OB08G15010.1">
    <property type="protein sequence ID" value="OB08G15010.1"/>
    <property type="gene ID" value="OB08G15010"/>
</dbReference>
<evidence type="ECO:0000313" key="2">
    <source>
        <dbReference type="EnsemblPlants" id="OB08G15010.1"/>
    </source>
</evidence>
<evidence type="ECO:0000256" key="1">
    <source>
        <dbReference type="SAM" id="MobiDB-lite"/>
    </source>
</evidence>
<accession>J3MQX2</accession>
<sequence length="173" mass="19642">LSSPFFITVPTCAKLSRGSKYISCHHLNSIVRGVCNSITVSSRSIGTVLAPALLPACIHSLFFDARSSFWFPRDLDLSCLFRFFAFCRRQRRGDDLTTTRTGDARRSRRRRLCSLRRRRRRRRHRAGGSSTRPSVRHPCLVRRVSWLHGSPNPCRPASMSSGAAATVTSPYYR</sequence>
<keyword evidence="3" id="KW-1185">Reference proteome</keyword>
<dbReference type="AlphaFoldDB" id="J3MQX2"/>
<reference evidence="2" key="1">
    <citation type="journal article" date="2013" name="Nat. Commun.">
        <title>Whole-genome sequencing of Oryza brachyantha reveals mechanisms underlying Oryza genome evolution.</title>
        <authorList>
            <person name="Chen J."/>
            <person name="Huang Q."/>
            <person name="Gao D."/>
            <person name="Wang J."/>
            <person name="Lang Y."/>
            <person name="Liu T."/>
            <person name="Li B."/>
            <person name="Bai Z."/>
            <person name="Luis Goicoechea J."/>
            <person name="Liang C."/>
            <person name="Chen C."/>
            <person name="Zhang W."/>
            <person name="Sun S."/>
            <person name="Liao Y."/>
            <person name="Zhang X."/>
            <person name="Yang L."/>
            <person name="Song C."/>
            <person name="Wang M."/>
            <person name="Shi J."/>
            <person name="Liu G."/>
            <person name="Liu J."/>
            <person name="Zhou H."/>
            <person name="Zhou W."/>
            <person name="Yu Q."/>
            <person name="An N."/>
            <person name="Chen Y."/>
            <person name="Cai Q."/>
            <person name="Wang B."/>
            <person name="Liu B."/>
            <person name="Min J."/>
            <person name="Huang Y."/>
            <person name="Wu H."/>
            <person name="Li Z."/>
            <person name="Zhang Y."/>
            <person name="Yin Y."/>
            <person name="Song W."/>
            <person name="Jiang J."/>
            <person name="Jackson S.A."/>
            <person name="Wing R.A."/>
            <person name="Wang J."/>
            <person name="Chen M."/>
        </authorList>
    </citation>
    <scope>NUCLEOTIDE SEQUENCE [LARGE SCALE GENOMIC DNA]</scope>
    <source>
        <strain evidence="2">cv. IRGC 101232</strain>
    </source>
</reference>
<dbReference type="HOGENOM" id="CLU_1551583_0_0_1"/>
<evidence type="ECO:0000313" key="3">
    <source>
        <dbReference type="Proteomes" id="UP000006038"/>
    </source>
</evidence>
<reference evidence="2" key="2">
    <citation type="submission" date="2013-04" db="UniProtKB">
        <authorList>
            <consortium name="EnsemblPlants"/>
        </authorList>
    </citation>
    <scope>IDENTIFICATION</scope>
</reference>
<dbReference type="EnsemblPlants" id="OB08G15010.1">
    <property type="protein sequence ID" value="OB08G15010.1"/>
    <property type="gene ID" value="OB08G15010"/>
</dbReference>
<protein>
    <submittedName>
        <fullName evidence="2">Uncharacterized protein</fullName>
    </submittedName>
</protein>
<feature type="compositionally biased region" description="Polar residues" evidence="1">
    <location>
        <begin position="158"/>
        <end position="173"/>
    </location>
</feature>
<dbReference type="Proteomes" id="UP000006038">
    <property type="component" value="Chromosome 8"/>
</dbReference>